<dbReference type="SUPFAM" id="SSF161098">
    <property type="entry name" value="MetI-like"/>
    <property type="match status" value="1"/>
</dbReference>
<comment type="similarity">
    <text evidence="7">Belongs to the binding-protein-dependent transport system permease family.</text>
</comment>
<evidence type="ECO:0000313" key="15">
    <source>
        <dbReference type="Proteomes" id="UP000261257"/>
    </source>
</evidence>
<feature type="transmembrane region" description="Helical" evidence="7">
    <location>
        <begin position="28"/>
        <end position="48"/>
    </location>
</feature>
<dbReference type="EMBL" id="QSSQ01000012">
    <property type="protein sequence ID" value="RGM03765.1"/>
    <property type="molecule type" value="Genomic_DNA"/>
</dbReference>
<feature type="transmembrane region" description="Helical" evidence="7">
    <location>
        <begin position="123"/>
        <end position="143"/>
    </location>
</feature>
<evidence type="ECO:0000256" key="2">
    <source>
        <dbReference type="ARBA" id="ARBA00022448"/>
    </source>
</evidence>
<evidence type="ECO:0000313" key="11">
    <source>
        <dbReference type="EMBL" id="RGJ05440.1"/>
    </source>
</evidence>
<keyword evidence="5 7" id="KW-1133">Transmembrane helix</keyword>
<evidence type="ECO:0000256" key="5">
    <source>
        <dbReference type="ARBA" id="ARBA00022989"/>
    </source>
</evidence>
<protein>
    <submittedName>
        <fullName evidence="9">Phosphonate ABC transporter inner membrane protein</fullName>
    </submittedName>
    <submittedName>
        <fullName evidence="10">Phosphonate ABC transporter, permease protein PhnE</fullName>
    </submittedName>
</protein>
<dbReference type="Proteomes" id="UP000261257">
    <property type="component" value="Unassembled WGS sequence"/>
</dbReference>
<reference evidence="14 15" key="2">
    <citation type="submission" date="2018-08" db="EMBL/GenBank/DDBJ databases">
        <title>A genome reference for cultivated species of the human gut microbiota.</title>
        <authorList>
            <person name="Zou Y."/>
            <person name="Xue W."/>
            <person name="Luo G."/>
        </authorList>
    </citation>
    <scope>NUCLEOTIDE SEQUENCE [LARGE SCALE GENOMIC DNA]</scope>
    <source>
        <strain evidence="10 14">AF19-13AC</strain>
        <strain evidence="12 15">TF05-11AC</strain>
        <strain evidence="11 16">TM09-12</strain>
    </source>
</reference>
<dbReference type="Pfam" id="PF00528">
    <property type="entry name" value="BPD_transp_1"/>
    <property type="match status" value="1"/>
</dbReference>
<evidence type="ECO:0000256" key="3">
    <source>
        <dbReference type="ARBA" id="ARBA00022475"/>
    </source>
</evidence>
<dbReference type="Proteomes" id="UP000095651">
    <property type="component" value="Unassembled WGS sequence"/>
</dbReference>
<dbReference type="CDD" id="cd06261">
    <property type="entry name" value="TM_PBP2"/>
    <property type="match status" value="1"/>
</dbReference>
<feature type="transmembrane region" description="Helical" evidence="7">
    <location>
        <begin position="91"/>
        <end position="111"/>
    </location>
</feature>
<dbReference type="PANTHER" id="PTHR30043:SF1">
    <property type="entry name" value="ABC TRANSPORT SYSTEM PERMEASE PROTEIN P69"/>
    <property type="match status" value="1"/>
</dbReference>
<evidence type="ECO:0000256" key="6">
    <source>
        <dbReference type="ARBA" id="ARBA00023136"/>
    </source>
</evidence>
<comment type="subcellular location">
    <subcellularLocation>
        <location evidence="1 7">Cell membrane</location>
        <topology evidence="1 7">Multi-pass membrane protein</topology>
    </subcellularLocation>
</comment>
<evidence type="ECO:0000313" key="16">
    <source>
        <dbReference type="Proteomes" id="UP000263014"/>
    </source>
</evidence>
<feature type="transmembrane region" description="Helical" evidence="7">
    <location>
        <begin position="247"/>
        <end position="268"/>
    </location>
</feature>
<keyword evidence="3" id="KW-1003">Cell membrane</keyword>
<dbReference type="GO" id="GO:0005886">
    <property type="term" value="C:plasma membrane"/>
    <property type="evidence" value="ECO:0007669"/>
    <property type="project" value="UniProtKB-SubCell"/>
</dbReference>
<evidence type="ECO:0000313" key="9">
    <source>
        <dbReference type="EMBL" id="CUO82665.1"/>
    </source>
</evidence>
<evidence type="ECO:0000256" key="4">
    <source>
        <dbReference type="ARBA" id="ARBA00022692"/>
    </source>
</evidence>
<evidence type="ECO:0000256" key="1">
    <source>
        <dbReference type="ARBA" id="ARBA00004651"/>
    </source>
</evidence>
<reference evidence="9 13" key="1">
    <citation type="submission" date="2015-09" db="EMBL/GenBank/DDBJ databases">
        <authorList>
            <consortium name="Pathogen Informatics"/>
        </authorList>
    </citation>
    <scope>NUCLEOTIDE SEQUENCE [LARGE SCALE GENOMIC DNA]</scope>
    <source>
        <strain evidence="9 13">2789STDY5608850</strain>
    </source>
</reference>
<dbReference type="NCBIfam" id="TIGR01097">
    <property type="entry name" value="PhnE"/>
    <property type="match status" value="1"/>
</dbReference>
<organism evidence="9 13">
    <name type="scientific">Hungatella hathewayi</name>
    <dbReference type="NCBI Taxonomy" id="154046"/>
    <lineage>
        <taxon>Bacteria</taxon>
        <taxon>Bacillati</taxon>
        <taxon>Bacillota</taxon>
        <taxon>Clostridia</taxon>
        <taxon>Lachnospirales</taxon>
        <taxon>Lachnospiraceae</taxon>
        <taxon>Hungatella</taxon>
    </lineage>
</organism>
<evidence type="ECO:0000313" key="13">
    <source>
        <dbReference type="Proteomes" id="UP000095651"/>
    </source>
</evidence>
<feature type="transmembrane region" description="Helical" evidence="7">
    <location>
        <begin position="149"/>
        <end position="168"/>
    </location>
</feature>
<dbReference type="OrthoDB" id="8557224at2"/>
<dbReference type="EMBL" id="CYZE01000012">
    <property type="protein sequence ID" value="CUO82665.1"/>
    <property type="molecule type" value="Genomic_DNA"/>
</dbReference>
<dbReference type="Proteomes" id="UP000261023">
    <property type="component" value="Unassembled WGS sequence"/>
</dbReference>
<evidence type="ECO:0000256" key="7">
    <source>
        <dbReference type="RuleBase" id="RU363032"/>
    </source>
</evidence>
<dbReference type="InterPro" id="IPR035906">
    <property type="entry name" value="MetI-like_sf"/>
</dbReference>
<evidence type="ECO:0000313" key="10">
    <source>
        <dbReference type="EMBL" id="RGD72322.1"/>
    </source>
</evidence>
<accession>A0A174IC75</accession>
<dbReference type="InterPro" id="IPR000515">
    <property type="entry name" value="MetI-like"/>
</dbReference>
<dbReference type="RefSeq" id="WP_002602046.1">
    <property type="nucleotide sequence ID" value="NZ_CABIXC010000012.1"/>
</dbReference>
<dbReference type="EMBL" id="QTJW01000001">
    <property type="protein sequence ID" value="RGD72322.1"/>
    <property type="molecule type" value="Genomic_DNA"/>
</dbReference>
<dbReference type="PANTHER" id="PTHR30043">
    <property type="entry name" value="PHOSPHONATES TRANSPORT SYSTEM PERMEASE PROTEIN"/>
    <property type="match status" value="1"/>
</dbReference>
<evidence type="ECO:0000313" key="14">
    <source>
        <dbReference type="Proteomes" id="UP000261023"/>
    </source>
</evidence>
<evidence type="ECO:0000259" key="8">
    <source>
        <dbReference type="PROSITE" id="PS50928"/>
    </source>
</evidence>
<keyword evidence="6 7" id="KW-0472">Membrane</keyword>
<name>A0A174IC75_9FIRM</name>
<dbReference type="InterPro" id="IPR005769">
    <property type="entry name" value="PhnE/PtxC"/>
</dbReference>
<dbReference type="AlphaFoldDB" id="A0A174IC75"/>
<feature type="transmembrane region" description="Helical" evidence="7">
    <location>
        <begin position="217"/>
        <end position="235"/>
    </location>
</feature>
<dbReference type="Proteomes" id="UP000263014">
    <property type="component" value="Unassembled WGS sequence"/>
</dbReference>
<dbReference type="PROSITE" id="PS50928">
    <property type="entry name" value="ABC_TM1"/>
    <property type="match status" value="1"/>
</dbReference>
<sequence length="273" mass="29874">MSLYDKVFPPKKMTISNGKTIEKPASRLPLVAVILLIMTAISVKITGFDLRVLAERGNQFFVILGMMIPPRVSYMSQIWKPLFDTIKMSLLGTVVGAVLVVPFAMAASTNVIKSRLVISVMRLFLSIVRTLPTLVTALIATYVFGLGTLAGTTAIAIFTFAYMGKILYEEIETVDMGAFEAVEAIGATRVRAFVSAIIPQVLPSYISNGLFCFEGNVRYAAILGYVGAGGLGLILNEKLGWREYSSVGMILVMLFLTVFIIESVSRYCRKKLV</sequence>
<dbReference type="GO" id="GO:0015416">
    <property type="term" value="F:ABC-type phosphonate transporter activity"/>
    <property type="evidence" value="ECO:0007669"/>
    <property type="project" value="InterPro"/>
</dbReference>
<proteinExistence type="inferred from homology"/>
<dbReference type="Gene3D" id="1.10.3720.10">
    <property type="entry name" value="MetI-like"/>
    <property type="match status" value="1"/>
</dbReference>
<feature type="transmembrane region" description="Helical" evidence="7">
    <location>
        <begin position="60"/>
        <end position="79"/>
    </location>
</feature>
<gene>
    <name evidence="9" type="primary">phnE_2</name>
    <name evidence="10" type="synonym">phnE</name>
    <name evidence="10" type="ORF">DWX31_00245</name>
    <name evidence="12" type="ORF">DXC39_14060</name>
    <name evidence="11" type="ORF">DXD79_11185</name>
    <name evidence="9" type="ORF">ERS852407_04091</name>
</gene>
<feature type="domain" description="ABC transmembrane type-1" evidence="8">
    <location>
        <begin position="82"/>
        <end position="262"/>
    </location>
</feature>
<dbReference type="EMBL" id="QSON01000004">
    <property type="protein sequence ID" value="RGJ05440.1"/>
    <property type="molecule type" value="Genomic_DNA"/>
</dbReference>
<keyword evidence="4 7" id="KW-0812">Transmembrane</keyword>
<evidence type="ECO:0000313" key="12">
    <source>
        <dbReference type="EMBL" id="RGM03765.1"/>
    </source>
</evidence>
<keyword evidence="2 7" id="KW-0813">Transport</keyword>